<sequence>MINKYRKFIEEHLYAHIILVMLLTSFIGISIEYIVNRDFIGSEIYTAIGLTLIEFLRVKRRKRKNENA</sequence>
<name>A0A1R4IBX5_9LACT</name>
<keyword evidence="1" id="KW-1133">Transmembrane helix</keyword>
<accession>A0A1R4IBX5</accession>
<evidence type="ECO:0000313" key="2">
    <source>
        <dbReference type="EMBL" id="SJN17345.1"/>
    </source>
</evidence>
<feature type="transmembrane region" description="Helical" evidence="1">
    <location>
        <begin position="12"/>
        <end position="33"/>
    </location>
</feature>
<feature type="transmembrane region" description="Helical" evidence="1">
    <location>
        <begin position="39"/>
        <end position="56"/>
    </location>
</feature>
<proteinExistence type="predicted"/>
<gene>
    <name evidence="2" type="ORF">FM115_00405</name>
</gene>
<dbReference type="AlphaFoldDB" id="A0A1R4IBX5"/>
<dbReference type="Proteomes" id="UP000195611">
    <property type="component" value="Unassembled WGS sequence"/>
</dbReference>
<keyword evidence="1" id="KW-0472">Membrane</keyword>
<protein>
    <submittedName>
        <fullName evidence="2">Uncharacterized protein</fullName>
    </submittedName>
</protein>
<organism evidence="2 3">
    <name type="scientific">Marinilactibacillus psychrotolerans 42ea</name>
    <dbReference type="NCBI Taxonomy" id="1255609"/>
    <lineage>
        <taxon>Bacteria</taxon>
        <taxon>Bacillati</taxon>
        <taxon>Bacillota</taxon>
        <taxon>Bacilli</taxon>
        <taxon>Lactobacillales</taxon>
        <taxon>Carnobacteriaceae</taxon>
        <taxon>Marinilactibacillus</taxon>
    </lineage>
</organism>
<reference evidence="2 3" key="1">
    <citation type="submission" date="2017-02" db="EMBL/GenBank/DDBJ databases">
        <authorList>
            <person name="Peterson S.W."/>
        </authorList>
    </citation>
    <scope>NUCLEOTIDE SEQUENCE [LARGE SCALE GENOMIC DNA]</scope>
    <source>
        <strain evidence="2 3">42ea</strain>
    </source>
</reference>
<dbReference type="EMBL" id="FUKW01000007">
    <property type="protein sequence ID" value="SJN17345.1"/>
    <property type="molecule type" value="Genomic_DNA"/>
</dbReference>
<keyword evidence="1" id="KW-0812">Transmembrane</keyword>
<evidence type="ECO:0000256" key="1">
    <source>
        <dbReference type="SAM" id="Phobius"/>
    </source>
</evidence>
<evidence type="ECO:0000313" key="3">
    <source>
        <dbReference type="Proteomes" id="UP000195611"/>
    </source>
</evidence>